<comment type="caution">
    <text evidence="5">The sequence shown here is derived from an EMBL/GenBank/DDBJ whole genome shotgun (WGS) entry which is preliminary data.</text>
</comment>
<dbReference type="Gene3D" id="3.40.50.12780">
    <property type="entry name" value="N-terminal domain of ligase-like"/>
    <property type="match status" value="1"/>
</dbReference>
<dbReference type="InterPro" id="IPR045851">
    <property type="entry name" value="AMP-bd_C_sf"/>
</dbReference>
<dbReference type="Pfam" id="PF13193">
    <property type="entry name" value="AMP-binding_C"/>
    <property type="match status" value="1"/>
</dbReference>
<dbReference type="PANTHER" id="PTHR43347">
    <property type="entry name" value="ACYL-COA SYNTHETASE"/>
    <property type="match status" value="1"/>
</dbReference>
<dbReference type="InterPro" id="IPR000873">
    <property type="entry name" value="AMP-dep_synth/lig_dom"/>
</dbReference>
<name>A0AAN6MYM5_9PEZI</name>
<evidence type="ECO:0000259" key="2">
    <source>
        <dbReference type="Pfam" id="PF00501"/>
    </source>
</evidence>
<keyword evidence="6" id="KW-1185">Reference proteome</keyword>
<dbReference type="InterPro" id="IPR032387">
    <property type="entry name" value="ACAS_N"/>
</dbReference>
<protein>
    <submittedName>
        <fullName evidence="5">Uncharacterized protein</fullName>
    </submittedName>
</protein>
<dbReference type="PANTHER" id="PTHR43347:SF3">
    <property type="entry name" value="ACYL-COA SYNTHETASE SHORT-CHAIN FAMILY MEMBER 3, MITOCHONDRIAL"/>
    <property type="match status" value="1"/>
</dbReference>
<dbReference type="PROSITE" id="PS00455">
    <property type="entry name" value="AMP_BINDING"/>
    <property type="match status" value="1"/>
</dbReference>
<dbReference type="GO" id="GO:0050218">
    <property type="term" value="F:propionate-CoA ligase activity"/>
    <property type="evidence" value="ECO:0007669"/>
    <property type="project" value="TreeGrafter"/>
</dbReference>
<dbReference type="Proteomes" id="UP001303473">
    <property type="component" value="Unassembled WGS sequence"/>
</dbReference>
<sequence>MSLPPQPSQRYLQDEVLQHSLQNPEEFWSHQADRLYWHERPKAALRTTQRAARGGAALPTWEWFLGGKISTCYNCVDRHVAEGNGEEVAILYDSPVTQTKEVYTYSRLLTQVETLAGVLREQGVKKGDVVMLYMPMIPAALIGMLAVSRLGAIHSVVFSGFAANALAQRIDACKPLLLLTASCGIVGNRPPIAYQGLVEEALDLSLHKPARIVIWQRDQKPWQFRNGASDDLWKWLGSLIPRNRLPKASHAVGQSCWQDLMESAESRGLRAGCTPVNSSDPLYIMHTSGTTGTPKGVLRDAGGHAVGLSFTASYIFDIRGPGHVCFTASDIGWVVGHSYILYAPLLAGASTVLYEGKPVGTPDASAFWRVVEEYGVQTMFTAPTALRAIKQTDPRNDSLARAGERGGLRSLRALFLAGERSEPALVTMYQDLLDRYAAPSAQVVDDWWSTEIGSPITARALRPLGGVTMAAATAAVAVADRAVPRAKPGSAGKPMPGFDVRVVDDEGREVERGAMGNIVLGLPLGPTAFHTLWEDEDRFYASYLERFGGRHLETGDAGWLDEEGYVYVMSRNDDVINVGAVRLSSGTLEQAISSHPLVAESCVVGIPDALKGHLPFAFVSLSSADHAASTDAVDKEIRLLVRKQVGAFASLGGSIIQGEGGLIPKTRSGKTLRRVLRELLENGLHGEFAREVAVPSTVDDVAVVDVARAKVKEYFEMNADKHKAVC</sequence>
<evidence type="ECO:0000313" key="6">
    <source>
        <dbReference type="Proteomes" id="UP001303473"/>
    </source>
</evidence>
<dbReference type="Pfam" id="PF16177">
    <property type="entry name" value="ACAS_N"/>
    <property type="match status" value="1"/>
</dbReference>
<dbReference type="Gene3D" id="3.30.300.30">
    <property type="match status" value="1"/>
</dbReference>
<feature type="domain" description="AMP-binding enzyme C-terminal" evidence="3">
    <location>
        <begin position="588"/>
        <end position="670"/>
    </location>
</feature>
<feature type="domain" description="AMP-dependent synthetase/ligase" evidence="2">
    <location>
        <begin position="79"/>
        <end position="521"/>
    </location>
</feature>
<comment type="similarity">
    <text evidence="1">Belongs to the ATP-dependent AMP-binding enzyme family.</text>
</comment>
<evidence type="ECO:0000313" key="5">
    <source>
        <dbReference type="EMBL" id="KAK3935520.1"/>
    </source>
</evidence>
<organism evidence="5 6">
    <name type="scientific">Diplogelasinospora grovesii</name>
    <dbReference type="NCBI Taxonomy" id="303347"/>
    <lineage>
        <taxon>Eukaryota</taxon>
        <taxon>Fungi</taxon>
        <taxon>Dikarya</taxon>
        <taxon>Ascomycota</taxon>
        <taxon>Pezizomycotina</taxon>
        <taxon>Sordariomycetes</taxon>
        <taxon>Sordariomycetidae</taxon>
        <taxon>Sordariales</taxon>
        <taxon>Diplogelasinosporaceae</taxon>
        <taxon>Diplogelasinospora</taxon>
    </lineage>
</organism>
<proteinExistence type="inferred from homology"/>
<dbReference type="AlphaFoldDB" id="A0AAN6MYM5"/>
<feature type="domain" description="Acetyl-coenzyme A synthetase N-terminal" evidence="4">
    <location>
        <begin position="14"/>
        <end position="75"/>
    </location>
</feature>
<evidence type="ECO:0000259" key="3">
    <source>
        <dbReference type="Pfam" id="PF13193"/>
    </source>
</evidence>
<accession>A0AAN6MYM5</accession>
<dbReference type="Pfam" id="PF00501">
    <property type="entry name" value="AMP-binding"/>
    <property type="match status" value="1"/>
</dbReference>
<evidence type="ECO:0000256" key="1">
    <source>
        <dbReference type="ARBA" id="ARBA00006432"/>
    </source>
</evidence>
<reference evidence="6" key="1">
    <citation type="journal article" date="2023" name="Mol. Phylogenet. Evol.">
        <title>Genome-scale phylogeny and comparative genomics of the fungal order Sordariales.</title>
        <authorList>
            <person name="Hensen N."/>
            <person name="Bonometti L."/>
            <person name="Westerberg I."/>
            <person name="Brannstrom I.O."/>
            <person name="Guillou S."/>
            <person name="Cros-Aarteil S."/>
            <person name="Calhoun S."/>
            <person name="Haridas S."/>
            <person name="Kuo A."/>
            <person name="Mondo S."/>
            <person name="Pangilinan J."/>
            <person name="Riley R."/>
            <person name="LaButti K."/>
            <person name="Andreopoulos B."/>
            <person name="Lipzen A."/>
            <person name="Chen C."/>
            <person name="Yan M."/>
            <person name="Daum C."/>
            <person name="Ng V."/>
            <person name="Clum A."/>
            <person name="Steindorff A."/>
            <person name="Ohm R.A."/>
            <person name="Martin F."/>
            <person name="Silar P."/>
            <person name="Natvig D.O."/>
            <person name="Lalanne C."/>
            <person name="Gautier V."/>
            <person name="Ament-Velasquez S.L."/>
            <person name="Kruys A."/>
            <person name="Hutchinson M.I."/>
            <person name="Powell A.J."/>
            <person name="Barry K."/>
            <person name="Miller A.N."/>
            <person name="Grigoriev I.V."/>
            <person name="Debuchy R."/>
            <person name="Gladieux P."/>
            <person name="Hiltunen Thoren M."/>
            <person name="Johannesson H."/>
        </authorList>
    </citation>
    <scope>NUCLEOTIDE SEQUENCE [LARGE SCALE GENOMIC DNA]</scope>
    <source>
        <strain evidence="6">CBS 340.73</strain>
    </source>
</reference>
<dbReference type="InterPro" id="IPR042099">
    <property type="entry name" value="ANL_N_sf"/>
</dbReference>
<gene>
    <name evidence="5" type="ORF">QBC46DRAFT_271566</name>
</gene>
<dbReference type="EMBL" id="MU853920">
    <property type="protein sequence ID" value="KAK3935520.1"/>
    <property type="molecule type" value="Genomic_DNA"/>
</dbReference>
<dbReference type="SUPFAM" id="SSF56801">
    <property type="entry name" value="Acetyl-CoA synthetase-like"/>
    <property type="match status" value="1"/>
</dbReference>
<dbReference type="InterPro" id="IPR020845">
    <property type="entry name" value="AMP-binding_CS"/>
</dbReference>
<dbReference type="InterPro" id="IPR025110">
    <property type="entry name" value="AMP-bd_C"/>
</dbReference>
<evidence type="ECO:0000259" key="4">
    <source>
        <dbReference type="Pfam" id="PF16177"/>
    </source>
</evidence>